<evidence type="ECO:0000256" key="4">
    <source>
        <dbReference type="ARBA" id="ARBA00023163"/>
    </source>
</evidence>
<dbReference type="EMBL" id="JACHIT010000001">
    <property type="protein sequence ID" value="MBB5914273.1"/>
    <property type="molecule type" value="Genomic_DNA"/>
</dbReference>
<keyword evidence="3 5" id="KW-0238">DNA-binding</keyword>
<dbReference type="InterPro" id="IPR003012">
    <property type="entry name" value="Tet_transcr_reg_TetR"/>
</dbReference>
<dbReference type="Gene3D" id="1.10.357.10">
    <property type="entry name" value="Tetracycline Repressor, domain 2"/>
    <property type="match status" value="1"/>
</dbReference>
<dbReference type="Pfam" id="PF00440">
    <property type="entry name" value="TetR_N"/>
    <property type="match status" value="1"/>
</dbReference>
<evidence type="ECO:0000256" key="5">
    <source>
        <dbReference type="PROSITE-ProRule" id="PRU00335"/>
    </source>
</evidence>
<evidence type="ECO:0000256" key="2">
    <source>
        <dbReference type="ARBA" id="ARBA00023015"/>
    </source>
</evidence>
<dbReference type="InterPro" id="IPR009057">
    <property type="entry name" value="Homeodomain-like_sf"/>
</dbReference>
<dbReference type="InterPro" id="IPR001647">
    <property type="entry name" value="HTH_TetR"/>
</dbReference>
<dbReference type="PROSITE" id="PS50977">
    <property type="entry name" value="HTH_TETR_2"/>
    <property type="match status" value="1"/>
</dbReference>
<feature type="domain" description="HTH tetR-type" evidence="6">
    <location>
        <begin position="1"/>
        <end position="52"/>
    </location>
</feature>
<evidence type="ECO:0000256" key="1">
    <source>
        <dbReference type="ARBA" id="ARBA00022491"/>
    </source>
</evidence>
<dbReference type="InterPro" id="IPR004111">
    <property type="entry name" value="Repressor_TetR_C"/>
</dbReference>
<dbReference type="GO" id="GO:0046677">
    <property type="term" value="P:response to antibiotic"/>
    <property type="evidence" value="ECO:0007669"/>
    <property type="project" value="InterPro"/>
</dbReference>
<evidence type="ECO:0000313" key="8">
    <source>
        <dbReference type="Proteomes" id="UP000540412"/>
    </source>
</evidence>
<keyword evidence="1" id="KW-0678">Repressor</keyword>
<dbReference type="RefSeq" id="WP_051162738.1">
    <property type="nucleotide sequence ID" value="NZ_JACHIT010000001.1"/>
</dbReference>
<keyword evidence="8" id="KW-1185">Reference proteome</keyword>
<protein>
    <submittedName>
        <fullName evidence="7">AcrR family transcriptional regulator</fullName>
    </submittedName>
</protein>
<dbReference type="Pfam" id="PF02909">
    <property type="entry name" value="TetR_C_1"/>
    <property type="match status" value="1"/>
</dbReference>
<organism evidence="7 8">
    <name type="scientific">Nocardia transvalensis</name>
    <dbReference type="NCBI Taxonomy" id="37333"/>
    <lineage>
        <taxon>Bacteria</taxon>
        <taxon>Bacillati</taxon>
        <taxon>Actinomycetota</taxon>
        <taxon>Actinomycetes</taxon>
        <taxon>Mycobacteriales</taxon>
        <taxon>Nocardiaceae</taxon>
        <taxon>Nocardia</taxon>
    </lineage>
</organism>
<dbReference type="SUPFAM" id="SSF46689">
    <property type="entry name" value="Homeodomain-like"/>
    <property type="match status" value="1"/>
</dbReference>
<dbReference type="GO" id="GO:0003677">
    <property type="term" value="F:DNA binding"/>
    <property type="evidence" value="ECO:0007669"/>
    <property type="project" value="UniProtKB-UniRule"/>
</dbReference>
<gene>
    <name evidence="7" type="ORF">BJY24_003140</name>
</gene>
<dbReference type="Proteomes" id="UP000540412">
    <property type="component" value="Unassembled WGS sequence"/>
</dbReference>
<sequence length="195" mass="21222">MALSLIDAEGLEGFSMRRLGRALGADPMAAYRHFTDQQDLFDEVAASIFAELAMDELPWHGDWHELMRAYGHRLRSALRRHPNAVPIFATRPIRSPQAIATGNRMIARLRDAGFPPPVALQVSRCLGEYVSGHMLSWTSAAVAATRSRKPEPDAPGYDLLAAAADGAAGTDHFDLGLTAMLDGFDRYRSGMPSGS</sequence>
<feature type="DNA-binding region" description="H-T-H motif" evidence="5">
    <location>
        <begin position="15"/>
        <end position="34"/>
    </location>
</feature>
<proteinExistence type="predicted"/>
<dbReference type="PRINTS" id="PR00400">
    <property type="entry name" value="TETREPRESSOR"/>
</dbReference>
<name>A0A7W9PEN5_9NOCA</name>
<reference evidence="7 8" key="1">
    <citation type="submission" date="2020-08" db="EMBL/GenBank/DDBJ databases">
        <title>Sequencing the genomes of 1000 actinobacteria strains.</title>
        <authorList>
            <person name="Klenk H.-P."/>
        </authorList>
    </citation>
    <scope>NUCLEOTIDE SEQUENCE [LARGE SCALE GENOMIC DNA]</scope>
    <source>
        <strain evidence="7 8">DSM 43582</strain>
    </source>
</reference>
<keyword evidence="2" id="KW-0805">Transcription regulation</keyword>
<evidence type="ECO:0000313" key="7">
    <source>
        <dbReference type="EMBL" id="MBB5914273.1"/>
    </source>
</evidence>
<evidence type="ECO:0000259" key="6">
    <source>
        <dbReference type="PROSITE" id="PS50977"/>
    </source>
</evidence>
<dbReference type="SUPFAM" id="SSF48498">
    <property type="entry name" value="Tetracyclin repressor-like, C-terminal domain"/>
    <property type="match status" value="1"/>
</dbReference>
<evidence type="ECO:0000256" key="3">
    <source>
        <dbReference type="ARBA" id="ARBA00023125"/>
    </source>
</evidence>
<dbReference type="GO" id="GO:0045892">
    <property type="term" value="P:negative regulation of DNA-templated transcription"/>
    <property type="evidence" value="ECO:0007669"/>
    <property type="project" value="InterPro"/>
</dbReference>
<dbReference type="InterPro" id="IPR036271">
    <property type="entry name" value="Tet_transcr_reg_TetR-rel_C_sf"/>
</dbReference>
<accession>A0A7W9PEN5</accession>
<dbReference type="AlphaFoldDB" id="A0A7W9PEN5"/>
<comment type="caution">
    <text evidence="7">The sequence shown here is derived from an EMBL/GenBank/DDBJ whole genome shotgun (WGS) entry which is preliminary data.</text>
</comment>
<keyword evidence="4" id="KW-0804">Transcription</keyword>